<organism evidence="2 3">
    <name type="scientific">Enterococcus hulanensis</name>
    <dbReference type="NCBI Taxonomy" id="2559929"/>
    <lineage>
        <taxon>Bacteria</taxon>
        <taxon>Bacillati</taxon>
        <taxon>Bacillota</taxon>
        <taxon>Bacilli</taxon>
        <taxon>Lactobacillales</taxon>
        <taxon>Enterococcaceae</taxon>
        <taxon>Enterococcus</taxon>
    </lineage>
</organism>
<dbReference type="SUPFAM" id="SSF53474">
    <property type="entry name" value="alpha/beta-Hydrolases"/>
    <property type="match status" value="1"/>
</dbReference>
<dbReference type="InterPro" id="IPR051044">
    <property type="entry name" value="MAG_DAG_Lipase"/>
</dbReference>
<protein>
    <submittedName>
        <fullName evidence="2">Alpha/beta fold hydrolase</fullName>
    </submittedName>
</protein>
<accession>A0ABU3EVR0</accession>
<name>A0ABU3EVR0_9ENTE</name>
<sequence>MMVEKFELLSVDQKTPLQAYHWSCENPWAVLQVTHGMAEHLMRYEPLANYLNERKIAVIGHDHLGHGASVSENPKGYFHDETLKHGLVQDLYQVTKWGKARYPNLPYFVLGHSMGSFVLRNYLYDYGEAIDGAILMGTGQQPVWLTRFGQKSAKLLGKLQGEKHHSKLIDQLAFGNMNRKIPKKRTDKDWLTTLSKEVDAYLADPNCGFLFTLNGYHELFSLIIRTQEPELLQKVPKKLPLLFLSGKEDPVGEYGKGVMKAAQSYRAAGVEQVTVQLYEKARHELLNESQKFTVFHDICIWMENISEK</sequence>
<dbReference type="InterPro" id="IPR022742">
    <property type="entry name" value="Hydrolase_4"/>
</dbReference>
<feature type="domain" description="Serine aminopeptidase S33" evidence="1">
    <location>
        <begin position="26"/>
        <end position="290"/>
    </location>
</feature>
<dbReference type="InterPro" id="IPR029058">
    <property type="entry name" value="AB_hydrolase_fold"/>
</dbReference>
<dbReference type="GO" id="GO:0016787">
    <property type="term" value="F:hydrolase activity"/>
    <property type="evidence" value="ECO:0007669"/>
    <property type="project" value="UniProtKB-KW"/>
</dbReference>
<evidence type="ECO:0000313" key="3">
    <source>
        <dbReference type="Proteomes" id="UP001252875"/>
    </source>
</evidence>
<dbReference type="EMBL" id="JARPYI010000001">
    <property type="protein sequence ID" value="MDT2598954.1"/>
    <property type="molecule type" value="Genomic_DNA"/>
</dbReference>
<reference evidence="2 3" key="1">
    <citation type="submission" date="2023-03" db="EMBL/GenBank/DDBJ databases">
        <authorList>
            <person name="Shen W."/>
            <person name="Cai J."/>
        </authorList>
    </citation>
    <scope>NUCLEOTIDE SEQUENCE [LARGE SCALE GENOMIC DNA]</scope>
    <source>
        <strain evidence="2 3">D6-4</strain>
    </source>
</reference>
<dbReference type="RefSeq" id="WP_311820894.1">
    <property type="nucleotide sequence ID" value="NZ_JARPYF010000001.1"/>
</dbReference>
<gene>
    <name evidence="2" type="ORF">P7D85_04155</name>
</gene>
<dbReference type="Pfam" id="PF12146">
    <property type="entry name" value="Hydrolase_4"/>
    <property type="match status" value="1"/>
</dbReference>
<dbReference type="PANTHER" id="PTHR11614">
    <property type="entry name" value="PHOSPHOLIPASE-RELATED"/>
    <property type="match status" value="1"/>
</dbReference>
<keyword evidence="3" id="KW-1185">Reference proteome</keyword>
<comment type="caution">
    <text evidence="2">The sequence shown here is derived from an EMBL/GenBank/DDBJ whole genome shotgun (WGS) entry which is preliminary data.</text>
</comment>
<keyword evidence="2" id="KW-0378">Hydrolase</keyword>
<evidence type="ECO:0000259" key="1">
    <source>
        <dbReference type="Pfam" id="PF12146"/>
    </source>
</evidence>
<dbReference type="Proteomes" id="UP001252875">
    <property type="component" value="Unassembled WGS sequence"/>
</dbReference>
<evidence type="ECO:0000313" key="2">
    <source>
        <dbReference type="EMBL" id="MDT2598954.1"/>
    </source>
</evidence>
<dbReference type="Gene3D" id="3.40.50.1820">
    <property type="entry name" value="alpha/beta hydrolase"/>
    <property type="match status" value="1"/>
</dbReference>
<proteinExistence type="predicted"/>